<dbReference type="InterPro" id="IPR016163">
    <property type="entry name" value="Ald_DH_C"/>
</dbReference>
<dbReference type="InterPro" id="IPR044148">
    <property type="entry name" value="ALDH_GabD1-like"/>
</dbReference>
<dbReference type="PANTHER" id="PTHR43217:SF2">
    <property type="entry name" value="SUCCINATE-SEMIALDEHYDE DEHYDROGENASE [NADP(+)]"/>
    <property type="match status" value="1"/>
</dbReference>
<dbReference type="KEGG" id="nch:A0U93_15720"/>
<sequence length="456" mass="49910">MTVYRTINPTTGQLEKSYDLHGQAEVAQRLQVAHTTWLDDWKLRSFEQRADILNRAADILRRDKERFARLISVEMGKVFAEALWEVGISADILAYYAKEAARILAPRRLDRSENEAFVLCQPLGVIYCIEPWNFPYYQLARVVGPNLMAGNVVMVKHAPGVPQCAEAFEQLFHEAGAPRGTYTNLFITNDQSADLIAQPEVRGVALTGSERAGKAVAGQAGSAIKKSTMELGGSDAFIVLDDADLDKVVPLAVAGRMTNNGQVCAAPKRMIVHHTLVEEFTERFAQALGAFRYGDPLDGEVTHGPMSSEDALNRTLSQVETAVAHGATLLTGGQRIDRPGFYMKAGILTGVTKDNPIFYEEVFGPIAIIYPVSGEDEAIRLANDSPYGLGGSVHTRDIERGRSVAERIETGMVYINGVTKSYPDVPFGGVGNSGYGRELADFGLHEFVNHKLVYIS</sequence>
<evidence type="ECO:0000256" key="1">
    <source>
        <dbReference type="ARBA" id="ARBA00009986"/>
    </source>
</evidence>
<dbReference type="PANTHER" id="PTHR43217">
    <property type="entry name" value="SUCCINATE SEMIALDEHYDE DEHYDROGENASE [NAD(P)+] SAD"/>
    <property type="match status" value="1"/>
</dbReference>
<dbReference type="SUPFAM" id="SSF53720">
    <property type="entry name" value="ALDH-like"/>
    <property type="match status" value="1"/>
</dbReference>
<evidence type="ECO:0000256" key="2">
    <source>
        <dbReference type="ARBA" id="ARBA00022857"/>
    </source>
</evidence>
<dbReference type="CDD" id="cd07100">
    <property type="entry name" value="ALDH_SSADH1_GabD1"/>
    <property type="match status" value="1"/>
</dbReference>
<dbReference type="FunFam" id="3.40.309.10:FF:000010">
    <property type="entry name" value="Gamma-aminobutyraldehyde dehydrogenase"/>
    <property type="match status" value="1"/>
</dbReference>
<keyword evidence="5" id="KW-1185">Reference proteome</keyword>
<name>A0A1U9KTT3_9PROT</name>
<accession>A0A1U9KTT3</accession>
<dbReference type="OrthoDB" id="9812625at2"/>
<comment type="similarity">
    <text evidence="1">Belongs to the aldehyde dehydrogenase family.</text>
</comment>
<dbReference type="GO" id="GO:0004030">
    <property type="term" value="F:aldehyde dehydrogenase [NAD(P)+] activity"/>
    <property type="evidence" value="ECO:0007669"/>
    <property type="project" value="InterPro"/>
</dbReference>
<organism evidence="4 5">
    <name type="scientific">Neoasaia chiangmaiensis</name>
    <dbReference type="NCBI Taxonomy" id="320497"/>
    <lineage>
        <taxon>Bacteria</taxon>
        <taxon>Pseudomonadati</taxon>
        <taxon>Pseudomonadota</taxon>
        <taxon>Alphaproteobacteria</taxon>
        <taxon>Acetobacterales</taxon>
        <taxon>Acetobacteraceae</taxon>
        <taxon>Neoasaia</taxon>
    </lineage>
</organism>
<dbReference type="InterPro" id="IPR016162">
    <property type="entry name" value="Ald_DH_N"/>
</dbReference>
<keyword evidence="2" id="KW-0521">NADP</keyword>
<dbReference type="FunFam" id="3.40.605.10:FF:000012">
    <property type="entry name" value="NAD-dependent succinate-semialdehyde dehydrogenase"/>
    <property type="match status" value="1"/>
</dbReference>
<dbReference type="AlphaFoldDB" id="A0A1U9KTT3"/>
<reference evidence="4 5" key="1">
    <citation type="submission" date="2016-03" db="EMBL/GenBank/DDBJ databases">
        <title>Acetic acid bacteria sequencing.</title>
        <authorList>
            <person name="Brandt J."/>
            <person name="Jakob F."/>
            <person name="Vogel R.F."/>
        </authorList>
    </citation>
    <scope>NUCLEOTIDE SEQUENCE [LARGE SCALE GENOMIC DNA]</scope>
    <source>
        <strain evidence="4 5">NBRC 101099</strain>
    </source>
</reference>
<protein>
    <submittedName>
        <fullName evidence="4">Succinate-semialdehyde dehydrogenase</fullName>
    </submittedName>
</protein>
<dbReference type="InterPro" id="IPR016161">
    <property type="entry name" value="Ald_DH/histidinol_DH"/>
</dbReference>
<evidence type="ECO:0000256" key="3">
    <source>
        <dbReference type="ARBA" id="ARBA00023002"/>
    </source>
</evidence>
<dbReference type="GO" id="GO:0004777">
    <property type="term" value="F:succinate-semialdehyde dehydrogenase (NAD+) activity"/>
    <property type="evidence" value="ECO:0007669"/>
    <property type="project" value="TreeGrafter"/>
</dbReference>
<dbReference type="STRING" id="320497.A0U93_15720"/>
<dbReference type="Pfam" id="PF00171">
    <property type="entry name" value="Aldedh"/>
    <property type="match status" value="1"/>
</dbReference>
<dbReference type="Gene3D" id="3.40.605.10">
    <property type="entry name" value="Aldehyde Dehydrogenase, Chain A, domain 1"/>
    <property type="match status" value="1"/>
</dbReference>
<evidence type="ECO:0000313" key="4">
    <source>
        <dbReference type="EMBL" id="AQS89127.1"/>
    </source>
</evidence>
<keyword evidence="3" id="KW-0560">Oxidoreductase</keyword>
<dbReference type="EMBL" id="CP014691">
    <property type="protein sequence ID" value="AQS89127.1"/>
    <property type="molecule type" value="Genomic_DNA"/>
</dbReference>
<gene>
    <name evidence="4" type="ORF">A0U93_15720</name>
</gene>
<dbReference type="Proteomes" id="UP000188604">
    <property type="component" value="Chromosome"/>
</dbReference>
<dbReference type="Gene3D" id="3.40.309.10">
    <property type="entry name" value="Aldehyde Dehydrogenase, Chain A, domain 2"/>
    <property type="match status" value="1"/>
</dbReference>
<dbReference type="InterPro" id="IPR015590">
    <property type="entry name" value="Aldehyde_DH_dom"/>
</dbReference>
<proteinExistence type="inferred from homology"/>
<dbReference type="RefSeq" id="WP_077808185.1">
    <property type="nucleotide sequence ID" value="NZ_BJXS01000011.1"/>
</dbReference>
<dbReference type="InterPro" id="IPR047110">
    <property type="entry name" value="GABD/Sad-like"/>
</dbReference>
<evidence type="ECO:0000313" key="5">
    <source>
        <dbReference type="Proteomes" id="UP000188604"/>
    </source>
</evidence>